<feature type="binding site" evidence="12">
    <location>
        <position position="481"/>
    </location>
    <ligand>
        <name>Zn(2+)</name>
        <dbReference type="ChEBI" id="CHEBI:29105"/>
        <label>2</label>
    </ligand>
</feature>
<dbReference type="Proteomes" id="UP000006365">
    <property type="component" value="Chromosome"/>
</dbReference>
<dbReference type="GO" id="GO:0006270">
    <property type="term" value="P:DNA replication initiation"/>
    <property type="evidence" value="ECO:0007669"/>
    <property type="project" value="TreeGrafter"/>
</dbReference>
<evidence type="ECO:0000313" key="14">
    <source>
        <dbReference type="EMBL" id="ADW17763.1"/>
    </source>
</evidence>
<organism evidence="14 15">
    <name type="scientific">Desulfobulbus propionicus (strain ATCC 33891 / DSM 2032 / VKM B-1956 / 1pr3)</name>
    <dbReference type="NCBI Taxonomy" id="577650"/>
    <lineage>
        <taxon>Bacteria</taxon>
        <taxon>Pseudomonadati</taxon>
        <taxon>Thermodesulfobacteriota</taxon>
        <taxon>Desulfobulbia</taxon>
        <taxon>Desulfobulbales</taxon>
        <taxon>Desulfobulbaceae</taxon>
        <taxon>Desulfobulbus</taxon>
    </lineage>
</organism>
<dbReference type="SUPFAM" id="SSF52540">
    <property type="entry name" value="P-loop containing nucleoside triphosphate hydrolases"/>
    <property type="match status" value="1"/>
</dbReference>
<keyword evidence="5 12" id="KW-0378">Hydrolase</keyword>
<dbReference type="InterPro" id="IPR041222">
    <property type="entry name" value="PriA_3primeBD"/>
</dbReference>
<evidence type="ECO:0000256" key="12">
    <source>
        <dbReference type="HAMAP-Rule" id="MF_00983"/>
    </source>
</evidence>
<dbReference type="NCBIfam" id="TIGR00595">
    <property type="entry name" value="priA"/>
    <property type="match status" value="1"/>
</dbReference>
<evidence type="ECO:0000256" key="10">
    <source>
        <dbReference type="ARBA" id="ARBA00023235"/>
    </source>
</evidence>
<feature type="binding site" evidence="12">
    <location>
        <position position="499"/>
    </location>
    <ligand>
        <name>Zn(2+)</name>
        <dbReference type="ChEBI" id="CHEBI:29105"/>
        <label>2</label>
    </ligand>
</feature>
<dbReference type="HAMAP" id="MF_00983">
    <property type="entry name" value="PriA"/>
    <property type="match status" value="1"/>
</dbReference>
<dbReference type="Pfam" id="PF00270">
    <property type="entry name" value="DEAD"/>
    <property type="match status" value="1"/>
</dbReference>
<evidence type="ECO:0000256" key="2">
    <source>
        <dbReference type="ARBA" id="ARBA00022705"/>
    </source>
</evidence>
<dbReference type="GO" id="GO:0008270">
    <property type="term" value="F:zinc ion binding"/>
    <property type="evidence" value="ECO:0007669"/>
    <property type="project" value="UniProtKB-UniRule"/>
</dbReference>
<comment type="catalytic activity">
    <reaction evidence="12">
        <text>Couples ATP hydrolysis with the unwinding of duplex DNA by translocating in the 3'-5' direction.</text>
        <dbReference type="EC" id="5.6.2.4"/>
    </reaction>
</comment>
<dbReference type="GO" id="GO:0003677">
    <property type="term" value="F:DNA binding"/>
    <property type="evidence" value="ECO:0007669"/>
    <property type="project" value="UniProtKB-UniRule"/>
</dbReference>
<feature type="binding site" evidence="12">
    <location>
        <position position="472"/>
    </location>
    <ligand>
        <name>Zn(2+)</name>
        <dbReference type="ChEBI" id="CHEBI:29105"/>
        <label>1</label>
    </ligand>
</feature>
<feature type="binding site" evidence="12">
    <location>
        <position position="502"/>
    </location>
    <ligand>
        <name>Zn(2+)</name>
        <dbReference type="ChEBI" id="CHEBI:29105"/>
        <label>2</label>
    </ligand>
</feature>
<keyword evidence="3 12" id="KW-0479">Metal-binding</keyword>
<evidence type="ECO:0000256" key="8">
    <source>
        <dbReference type="ARBA" id="ARBA00022840"/>
    </source>
</evidence>
<dbReference type="Pfam" id="PF00271">
    <property type="entry name" value="Helicase_C"/>
    <property type="match status" value="1"/>
</dbReference>
<evidence type="ECO:0000256" key="6">
    <source>
        <dbReference type="ARBA" id="ARBA00022806"/>
    </source>
</evidence>
<keyword evidence="6 12" id="KW-0347">Helicase</keyword>
<keyword evidence="7 12" id="KW-0862">Zinc</keyword>
<evidence type="ECO:0000256" key="7">
    <source>
        <dbReference type="ARBA" id="ARBA00022833"/>
    </source>
</evidence>
<dbReference type="PROSITE" id="PS51192">
    <property type="entry name" value="HELICASE_ATP_BIND_1"/>
    <property type="match status" value="1"/>
</dbReference>
<reference evidence="14 15" key="1">
    <citation type="journal article" date="2011" name="Stand. Genomic Sci.">
        <title>Complete genome sequence of Desulfobulbus propionicus type strain (1pr3).</title>
        <authorList>
            <person name="Pagani I."/>
            <person name="Lapidus A."/>
            <person name="Nolan M."/>
            <person name="Lucas S."/>
            <person name="Hammon N."/>
            <person name="Deshpande S."/>
            <person name="Cheng J.F."/>
            <person name="Chertkov O."/>
            <person name="Davenport K."/>
            <person name="Tapia R."/>
            <person name="Han C."/>
            <person name="Goodwin L."/>
            <person name="Pitluck S."/>
            <person name="Liolios K."/>
            <person name="Mavromatis K."/>
            <person name="Ivanova N."/>
            <person name="Mikhailova N."/>
            <person name="Pati A."/>
            <person name="Chen A."/>
            <person name="Palaniappan K."/>
            <person name="Land M."/>
            <person name="Hauser L."/>
            <person name="Chang Y.J."/>
            <person name="Jeffries C.D."/>
            <person name="Detter J.C."/>
            <person name="Brambilla E."/>
            <person name="Kannan K.P."/>
            <person name="Djao O.D."/>
            <person name="Rohde M."/>
            <person name="Pukall R."/>
            <person name="Spring S."/>
            <person name="Goker M."/>
            <person name="Sikorski J."/>
            <person name="Woyke T."/>
            <person name="Bristow J."/>
            <person name="Eisen J.A."/>
            <person name="Markowitz V."/>
            <person name="Hugenholtz P."/>
            <person name="Kyrpides N.C."/>
            <person name="Klenk H.P."/>
        </authorList>
    </citation>
    <scope>NUCLEOTIDE SEQUENCE [LARGE SCALE GENOMIC DNA]</scope>
    <source>
        <strain evidence="15">ATCC 33891 / DSM 2032 / 1pr3</strain>
    </source>
</reference>
<keyword evidence="1 12" id="KW-0639">Primosome</keyword>
<dbReference type="GO" id="GO:0043138">
    <property type="term" value="F:3'-5' DNA helicase activity"/>
    <property type="evidence" value="ECO:0007669"/>
    <property type="project" value="UniProtKB-EC"/>
</dbReference>
<dbReference type="SMART" id="SM00487">
    <property type="entry name" value="DEXDc"/>
    <property type="match status" value="1"/>
</dbReference>
<feature type="binding site" evidence="12">
    <location>
        <position position="484"/>
    </location>
    <ligand>
        <name>Zn(2+)</name>
        <dbReference type="ChEBI" id="CHEBI:29105"/>
        <label>2</label>
    </ligand>
</feature>
<dbReference type="Pfam" id="PF17764">
    <property type="entry name" value="PriA_3primeBD"/>
    <property type="match status" value="1"/>
</dbReference>
<comment type="function">
    <text evidence="12">Initiates the restart of stalled replication forks, which reloads the replicative helicase on sites other than the origin of replication. Recognizes and binds to abandoned replication forks and remodels them to uncover a helicase loading site. Promotes assembly of the primosome at these replication forks.</text>
</comment>
<feature type="binding site" evidence="12">
    <location>
        <position position="475"/>
    </location>
    <ligand>
        <name>Zn(2+)</name>
        <dbReference type="ChEBI" id="CHEBI:29105"/>
        <label>1</label>
    </ligand>
</feature>
<dbReference type="SMART" id="SM00490">
    <property type="entry name" value="HELICc"/>
    <property type="match status" value="1"/>
</dbReference>
<evidence type="ECO:0000313" key="15">
    <source>
        <dbReference type="Proteomes" id="UP000006365"/>
    </source>
</evidence>
<feature type="binding site" evidence="12">
    <location>
        <position position="515"/>
    </location>
    <ligand>
        <name>Zn(2+)</name>
        <dbReference type="ChEBI" id="CHEBI:29105"/>
        <label>1</label>
    </ligand>
</feature>
<evidence type="ECO:0000256" key="5">
    <source>
        <dbReference type="ARBA" id="ARBA00022801"/>
    </source>
</evidence>
<dbReference type="InterPro" id="IPR042115">
    <property type="entry name" value="PriA_3primeBD_sf"/>
</dbReference>
<comment type="subunit">
    <text evidence="12">Component of the replication restart primosome.</text>
</comment>
<comment type="similarity">
    <text evidence="12">Belongs to the helicase family. PriA subfamily.</text>
</comment>
<accession>A0A7U3YLU8</accession>
<sequence length="767" mass="84436">MELTYEVAVDAPLATPLTYSQPAGRTTPIPAGCCVRVPLGRRKVIGYVLGPASLTDPAGAEPAFAVKAIAEVIDETPLFPQTLIPFYRWIARYYHHPLGNVLRTALPLAPTSRSGRRVSAKTRKTLTPGPVLLSPLQSGGTTEEVLAAVEYSLDGRLKNAEHKALSLFLDDLRSGGNRPVPRSLLLRRYPGAGPRLTRLVDLGVLCSVNERVYRDPFGQTPVFHPRPAQLTDEQQQVLEALLPAMDRAAFAPFVLFGVTGCGKTEVYLRLVEHALTRGKTALVLVPEIALASQLEAHFYSRFGARLAVLHSGLSDGERFDQWHNVLTGEARVVLGARSAVFAPLEHVGVVIVDEEHEPAYKQEDGLRYNGRDLAVLRAKMAECPAVLGSATPSVVSYHHCLHGKYTLLTMRKRVAEQPLPTVELVDLAATERSRPDLAFSDRLINAMAQTLEQGQQTLLFVNRRGFSSSMLCRDCGAILQCRHCQVSMTLHRSRNLLMCHYCGSTQHPSTLCPACGSPRLSGVGIGSERIEEEVRQLFPEARIARLDSDTTANRRHYLATLQAVRTRQVDMLIGTQMIAKGLHFPHMTLVGVVWADAGLAMPDYKAAERTYSLLAQVTGRAGRGADPGRVIIQTYQPSHYSVRLAQHHDYEAFFAQEIAVRRPLGYPPFSRLVNIRFSGLKEQQVAQAAGRVAEFLRRQYGNNQVDVLGPSPAPLVKLKDRTRWQLLLKSGSSALLQAMCEALLAEKAELCPRSVSMSLDVDPENMM</sequence>
<dbReference type="InterPro" id="IPR014001">
    <property type="entry name" value="Helicase_ATP-bd"/>
</dbReference>
<dbReference type="EC" id="5.6.2.4" evidence="12"/>
<keyword evidence="9 12" id="KW-0238">DNA-binding</keyword>
<dbReference type="FunFam" id="3.40.50.300:FF:000489">
    <property type="entry name" value="Primosome assembly protein PriA"/>
    <property type="match status" value="1"/>
</dbReference>
<dbReference type="CDD" id="cd17929">
    <property type="entry name" value="DEXHc_priA"/>
    <property type="match status" value="1"/>
</dbReference>
<dbReference type="GO" id="GO:0016787">
    <property type="term" value="F:hydrolase activity"/>
    <property type="evidence" value="ECO:0007669"/>
    <property type="project" value="UniProtKB-KW"/>
</dbReference>
<dbReference type="Pfam" id="PF18074">
    <property type="entry name" value="PriA_C"/>
    <property type="match status" value="1"/>
</dbReference>
<evidence type="ECO:0000256" key="9">
    <source>
        <dbReference type="ARBA" id="ARBA00023125"/>
    </source>
</evidence>
<dbReference type="GO" id="GO:1990077">
    <property type="term" value="C:primosome complex"/>
    <property type="evidence" value="ECO:0007669"/>
    <property type="project" value="UniProtKB-UniRule"/>
</dbReference>
<dbReference type="GO" id="GO:0005524">
    <property type="term" value="F:ATP binding"/>
    <property type="evidence" value="ECO:0007669"/>
    <property type="project" value="UniProtKB-UniRule"/>
</dbReference>
<feature type="domain" description="Helicase ATP-binding" evidence="13">
    <location>
        <begin position="244"/>
        <end position="410"/>
    </location>
</feature>
<dbReference type="EMBL" id="CP002364">
    <property type="protein sequence ID" value="ADW17763.1"/>
    <property type="molecule type" value="Genomic_DNA"/>
</dbReference>
<evidence type="ECO:0000256" key="4">
    <source>
        <dbReference type="ARBA" id="ARBA00022741"/>
    </source>
</evidence>
<dbReference type="Gene3D" id="3.40.50.300">
    <property type="entry name" value="P-loop containing nucleotide triphosphate hydrolases"/>
    <property type="match status" value="2"/>
</dbReference>
<keyword evidence="2 12" id="KW-0235">DNA replication</keyword>
<dbReference type="AlphaFoldDB" id="A0A7U3YLU8"/>
<keyword evidence="15" id="KW-1185">Reference proteome</keyword>
<evidence type="ECO:0000259" key="13">
    <source>
        <dbReference type="PROSITE" id="PS51192"/>
    </source>
</evidence>
<gene>
    <name evidence="12" type="primary">priA</name>
    <name evidence="14" type="ordered locus">Despr_1611</name>
</gene>
<dbReference type="GO" id="GO:0006269">
    <property type="term" value="P:DNA replication, synthesis of primer"/>
    <property type="evidence" value="ECO:0007669"/>
    <property type="project" value="UniProtKB-KW"/>
</dbReference>
<dbReference type="Pfam" id="PF18319">
    <property type="entry name" value="Zn_ribbon_PriA"/>
    <property type="match status" value="1"/>
</dbReference>
<dbReference type="GO" id="GO:0006302">
    <property type="term" value="P:double-strand break repair"/>
    <property type="evidence" value="ECO:0007669"/>
    <property type="project" value="InterPro"/>
</dbReference>
<name>A0A7U3YLU8_DESPD</name>
<dbReference type="InterPro" id="IPR027417">
    <property type="entry name" value="P-loop_NTPase"/>
</dbReference>
<proteinExistence type="inferred from homology"/>
<feature type="binding site" evidence="12">
    <location>
        <position position="512"/>
    </location>
    <ligand>
        <name>Zn(2+)</name>
        <dbReference type="ChEBI" id="CHEBI:29105"/>
        <label>1</label>
    </ligand>
</feature>
<dbReference type="InterPro" id="IPR041236">
    <property type="entry name" value="PriA_C"/>
</dbReference>
<protein>
    <recommendedName>
        <fullName evidence="12">Replication restart protein PriA</fullName>
    </recommendedName>
    <alternativeName>
        <fullName evidence="12">ATP-dependent DNA helicase PriA</fullName>
        <ecNumber evidence="12">5.6.2.4</ecNumber>
    </alternativeName>
    <alternativeName>
        <fullName evidence="12">DNA 3'-5' helicase PriA</fullName>
    </alternativeName>
</protein>
<dbReference type="PANTHER" id="PTHR30580:SF0">
    <property type="entry name" value="PRIMOSOMAL PROTEIN N"/>
    <property type="match status" value="1"/>
</dbReference>
<keyword evidence="4 12" id="KW-0547">Nucleotide-binding</keyword>
<dbReference type="GO" id="GO:0006310">
    <property type="term" value="P:DNA recombination"/>
    <property type="evidence" value="ECO:0007669"/>
    <property type="project" value="InterPro"/>
</dbReference>
<evidence type="ECO:0000256" key="11">
    <source>
        <dbReference type="ARBA" id="ARBA00048988"/>
    </source>
</evidence>
<dbReference type="InterPro" id="IPR011545">
    <property type="entry name" value="DEAD/DEAH_box_helicase_dom"/>
</dbReference>
<dbReference type="CDD" id="cd18804">
    <property type="entry name" value="SF2_C_priA"/>
    <property type="match status" value="1"/>
</dbReference>
<dbReference type="PANTHER" id="PTHR30580">
    <property type="entry name" value="PRIMOSOMAL PROTEIN N"/>
    <property type="match status" value="1"/>
</dbReference>
<comment type="catalytic activity">
    <reaction evidence="11 12">
        <text>ATP + H2O = ADP + phosphate + H(+)</text>
        <dbReference type="Rhea" id="RHEA:13065"/>
        <dbReference type="ChEBI" id="CHEBI:15377"/>
        <dbReference type="ChEBI" id="CHEBI:15378"/>
        <dbReference type="ChEBI" id="CHEBI:30616"/>
        <dbReference type="ChEBI" id="CHEBI:43474"/>
        <dbReference type="ChEBI" id="CHEBI:456216"/>
        <dbReference type="EC" id="5.6.2.4"/>
    </reaction>
</comment>
<evidence type="ECO:0000256" key="1">
    <source>
        <dbReference type="ARBA" id="ARBA00022515"/>
    </source>
</evidence>
<comment type="cofactor">
    <cofactor evidence="12">
        <name>Zn(2+)</name>
        <dbReference type="ChEBI" id="CHEBI:29105"/>
    </cofactor>
    <text evidence="12">Binds 2 zinc ions per subunit.</text>
</comment>
<keyword evidence="8 12" id="KW-0067">ATP-binding</keyword>
<dbReference type="InterPro" id="IPR040498">
    <property type="entry name" value="PriA_CRR"/>
</dbReference>
<keyword evidence="10 12" id="KW-0413">Isomerase</keyword>
<dbReference type="InterPro" id="IPR005259">
    <property type="entry name" value="PriA"/>
</dbReference>
<dbReference type="Gene3D" id="3.40.1440.60">
    <property type="entry name" value="PriA, 3(prime) DNA-binding domain"/>
    <property type="match status" value="1"/>
</dbReference>
<dbReference type="RefSeq" id="WP_015724304.1">
    <property type="nucleotide sequence ID" value="NC_014972.1"/>
</dbReference>
<dbReference type="KEGG" id="dpr:Despr_1611"/>
<evidence type="ECO:0000256" key="3">
    <source>
        <dbReference type="ARBA" id="ARBA00022723"/>
    </source>
</evidence>
<dbReference type="InterPro" id="IPR001650">
    <property type="entry name" value="Helicase_C-like"/>
</dbReference>